<dbReference type="Proteomes" id="UP000199382">
    <property type="component" value="Unassembled WGS sequence"/>
</dbReference>
<organism evidence="1 2">
    <name type="scientific">Aliiruegeria lutimaris</name>
    <dbReference type="NCBI Taxonomy" id="571298"/>
    <lineage>
        <taxon>Bacteria</taxon>
        <taxon>Pseudomonadati</taxon>
        <taxon>Pseudomonadota</taxon>
        <taxon>Alphaproteobacteria</taxon>
        <taxon>Rhodobacterales</taxon>
        <taxon>Roseobacteraceae</taxon>
        <taxon>Aliiruegeria</taxon>
    </lineage>
</organism>
<dbReference type="EMBL" id="FNEK01000010">
    <property type="protein sequence ID" value="SDI97990.1"/>
    <property type="molecule type" value="Genomic_DNA"/>
</dbReference>
<evidence type="ECO:0000313" key="2">
    <source>
        <dbReference type="Proteomes" id="UP000199382"/>
    </source>
</evidence>
<evidence type="ECO:0000313" key="1">
    <source>
        <dbReference type="EMBL" id="SDI97990.1"/>
    </source>
</evidence>
<sequence length="150" mass="17432">MSPPPPHLQVQSSVIYKDWLVGTFINNHTQKPFIAMESRVMDPVLRLVHYPHSRVTFMELIWDDERFSYGQTDLRFRFHHRDDQPYDVWVTVQSEATGFYFDIPQNSGMGLEIFMAAFIRGGSVCLNRLKPFSKWIFRSVIPRPGLAVAG</sequence>
<dbReference type="AlphaFoldDB" id="A0A1G8Q1N8"/>
<accession>A0A1G8Q1N8</accession>
<protein>
    <submittedName>
        <fullName evidence="1">Uncharacterized protein</fullName>
    </submittedName>
</protein>
<reference evidence="1 2" key="1">
    <citation type="submission" date="2016-10" db="EMBL/GenBank/DDBJ databases">
        <authorList>
            <person name="de Groot N.N."/>
        </authorList>
    </citation>
    <scope>NUCLEOTIDE SEQUENCE [LARGE SCALE GENOMIC DNA]</scope>
    <source>
        <strain evidence="1 2">DSM 25294</strain>
    </source>
</reference>
<dbReference type="STRING" id="571298.SAMN04488026_10102"/>
<gene>
    <name evidence="1" type="ORF">SAMN04488026_10102</name>
</gene>
<proteinExistence type="predicted"/>
<name>A0A1G8Q1N8_9RHOB</name>
<keyword evidence="2" id="KW-1185">Reference proteome</keyword>